<evidence type="ECO:0000313" key="6">
    <source>
        <dbReference type="EMBL" id="TFY50302.1"/>
    </source>
</evidence>
<dbReference type="AlphaFoldDB" id="A0A4Y9XKT7"/>
<dbReference type="InterPro" id="IPR036443">
    <property type="entry name" value="Znf_RanBP2_sf"/>
</dbReference>
<proteinExistence type="predicted"/>
<keyword evidence="3" id="KW-0862">Zinc</keyword>
<reference evidence="6 7" key="1">
    <citation type="submission" date="2019-02" db="EMBL/GenBank/DDBJ databases">
        <title>Genome sequencing of the rare red list fungi Dentipellis fragilis.</title>
        <authorList>
            <person name="Buettner E."/>
            <person name="Kellner H."/>
        </authorList>
    </citation>
    <scope>NUCLEOTIDE SEQUENCE [LARGE SCALE GENOMIC DNA]</scope>
    <source>
        <strain evidence="6 7">DSM 105465</strain>
    </source>
</reference>
<feature type="region of interest" description="Disordered" evidence="4">
    <location>
        <begin position="393"/>
        <end position="428"/>
    </location>
</feature>
<dbReference type="OrthoDB" id="448399at2759"/>
<feature type="region of interest" description="Disordered" evidence="4">
    <location>
        <begin position="1"/>
        <end position="69"/>
    </location>
</feature>
<feature type="compositionally biased region" description="Polar residues" evidence="4">
    <location>
        <begin position="485"/>
        <end position="494"/>
    </location>
</feature>
<dbReference type="EMBL" id="SEOQ01001893">
    <property type="protein sequence ID" value="TFY50302.1"/>
    <property type="molecule type" value="Genomic_DNA"/>
</dbReference>
<keyword evidence="1" id="KW-0479">Metal-binding</keyword>
<dbReference type="PROSITE" id="PS01358">
    <property type="entry name" value="ZF_RANBP2_1"/>
    <property type="match status" value="1"/>
</dbReference>
<evidence type="ECO:0000259" key="5">
    <source>
        <dbReference type="PROSITE" id="PS01358"/>
    </source>
</evidence>
<sequence>MYATRPQPNGISQPNGIHQPPNGLPQPYHDSSFPTARPLRLSSSTSDLRVNPRAARTPPYPYDAGYTMSSNPPNPRTMFRAGDWICLLADLRYSRFSTIRPSASSFPIQCSFANCAEHNFGGCGCPRPVHGPHVGQPSGQPTRLPSPRFVTPGGQEMQFPDSPALALSPTAPSYPYHDNVSPVQTAFPQTQHQLKPAATHHLLTPSGRAISTGGRVQNISTDPLTPCVMYWPDNEPLPEQGQLRPSGLLGLPHPPILNTGNRGPIEHQPGDWICRKCNYLNWRRRKVCQTCYPYAEGNGDSISAAVQAVRMNNLSHLLTPHQNGAIPSGALPSPMQTSAPLRPVQQPGQVLHTSVPRMQSRSTDSYPGPLPHAVPRAHSHMDLASQYEDAPPIYQTSGLRQPTPHQPLPGGSFASHAPSPIPGPLLPSFLQDIVQSPSLSPTSTSSADLSLDEYNASPTSIYSTQSQSQGPAQYQDRQIPRKASDSSVNNTRKSNIWRLDGEESKVLAGPALPTQGGLATVSRKKSVEYAWA</sequence>
<evidence type="ECO:0000256" key="2">
    <source>
        <dbReference type="ARBA" id="ARBA00022771"/>
    </source>
</evidence>
<organism evidence="6 7">
    <name type="scientific">Dentipellis fragilis</name>
    <dbReference type="NCBI Taxonomy" id="205917"/>
    <lineage>
        <taxon>Eukaryota</taxon>
        <taxon>Fungi</taxon>
        <taxon>Dikarya</taxon>
        <taxon>Basidiomycota</taxon>
        <taxon>Agaricomycotina</taxon>
        <taxon>Agaricomycetes</taxon>
        <taxon>Russulales</taxon>
        <taxon>Hericiaceae</taxon>
        <taxon>Dentipellis</taxon>
    </lineage>
</organism>
<dbReference type="SUPFAM" id="SSF90209">
    <property type="entry name" value="Ran binding protein zinc finger-like"/>
    <property type="match status" value="1"/>
</dbReference>
<comment type="caution">
    <text evidence="6">The sequence shown here is derived from an EMBL/GenBank/DDBJ whole genome shotgun (WGS) entry which is preliminary data.</text>
</comment>
<gene>
    <name evidence="6" type="ORF">EVG20_g11600</name>
</gene>
<feature type="compositionally biased region" description="Polar residues" evidence="4">
    <location>
        <begin position="1"/>
        <end position="16"/>
    </location>
</feature>
<feature type="region of interest" description="Disordered" evidence="4">
    <location>
        <begin position="460"/>
        <end position="494"/>
    </location>
</feature>
<feature type="domain" description="RanBP2-type" evidence="5">
    <location>
        <begin position="272"/>
        <end position="291"/>
    </location>
</feature>
<dbReference type="GO" id="GO:0008270">
    <property type="term" value="F:zinc ion binding"/>
    <property type="evidence" value="ECO:0007669"/>
    <property type="project" value="UniProtKB-KW"/>
</dbReference>
<dbReference type="InterPro" id="IPR001876">
    <property type="entry name" value="Znf_RanBP2"/>
</dbReference>
<name>A0A4Y9XKT7_9AGAM</name>
<evidence type="ECO:0000256" key="4">
    <source>
        <dbReference type="SAM" id="MobiDB-lite"/>
    </source>
</evidence>
<feature type="compositionally biased region" description="Polar residues" evidence="4">
    <location>
        <begin position="351"/>
        <end position="365"/>
    </location>
</feature>
<accession>A0A4Y9XKT7</accession>
<dbReference type="STRING" id="205917.A0A4Y9XKT7"/>
<feature type="region of interest" description="Disordered" evidence="4">
    <location>
        <begin position="351"/>
        <end position="376"/>
    </location>
</feature>
<dbReference type="Gene3D" id="4.10.1060.10">
    <property type="entry name" value="Zinc finger, RanBP2-type"/>
    <property type="match status" value="1"/>
</dbReference>
<protein>
    <recommendedName>
        <fullName evidence="5">RanBP2-type domain-containing protein</fullName>
    </recommendedName>
</protein>
<evidence type="ECO:0000256" key="3">
    <source>
        <dbReference type="ARBA" id="ARBA00022833"/>
    </source>
</evidence>
<keyword evidence="7" id="KW-1185">Reference proteome</keyword>
<feature type="compositionally biased region" description="Polar residues" evidence="4">
    <location>
        <begin position="460"/>
        <end position="476"/>
    </location>
</feature>
<evidence type="ECO:0000313" key="7">
    <source>
        <dbReference type="Proteomes" id="UP000298327"/>
    </source>
</evidence>
<dbReference type="Proteomes" id="UP000298327">
    <property type="component" value="Unassembled WGS sequence"/>
</dbReference>
<keyword evidence="2" id="KW-0863">Zinc-finger</keyword>
<evidence type="ECO:0000256" key="1">
    <source>
        <dbReference type="ARBA" id="ARBA00022723"/>
    </source>
</evidence>